<evidence type="ECO:0000256" key="3">
    <source>
        <dbReference type="ARBA" id="ARBA00023004"/>
    </source>
</evidence>
<dbReference type="Pfam" id="PF00111">
    <property type="entry name" value="Fer2"/>
    <property type="match status" value="1"/>
</dbReference>
<dbReference type="InterPro" id="IPR012675">
    <property type="entry name" value="Beta-grasp_dom_sf"/>
</dbReference>
<dbReference type="SUPFAM" id="SSF47741">
    <property type="entry name" value="CO dehydrogenase ISP C-domain like"/>
    <property type="match status" value="1"/>
</dbReference>
<name>A0ABS8N5T2_9CLOT</name>
<dbReference type="InterPro" id="IPR002888">
    <property type="entry name" value="2Fe-2S-bd"/>
</dbReference>
<comment type="caution">
    <text evidence="6">The sequence shown here is derived from an EMBL/GenBank/DDBJ whole genome shotgun (WGS) entry which is preliminary data.</text>
</comment>
<dbReference type="InterPro" id="IPR051452">
    <property type="entry name" value="Diverse_Oxidoreductases"/>
</dbReference>
<keyword evidence="4" id="KW-0411">Iron-sulfur</keyword>
<evidence type="ECO:0000256" key="1">
    <source>
        <dbReference type="ARBA" id="ARBA00022714"/>
    </source>
</evidence>
<dbReference type="EMBL" id="JAJJPB010000005">
    <property type="protein sequence ID" value="MCC9294425.1"/>
    <property type="molecule type" value="Genomic_DNA"/>
</dbReference>
<dbReference type="InterPro" id="IPR036884">
    <property type="entry name" value="2Fe-2S-bd_dom_sf"/>
</dbReference>
<evidence type="ECO:0000256" key="4">
    <source>
        <dbReference type="ARBA" id="ARBA00023014"/>
    </source>
</evidence>
<evidence type="ECO:0000259" key="5">
    <source>
        <dbReference type="PROSITE" id="PS51085"/>
    </source>
</evidence>
<gene>
    <name evidence="6" type="ORF">LN736_06060</name>
</gene>
<proteinExistence type="predicted"/>
<evidence type="ECO:0000313" key="7">
    <source>
        <dbReference type="Proteomes" id="UP001165422"/>
    </source>
</evidence>
<organism evidence="6 7">
    <name type="scientific">Clostridium aromativorans</name>
    <dbReference type="NCBI Taxonomy" id="2836848"/>
    <lineage>
        <taxon>Bacteria</taxon>
        <taxon>Bacillati</taxon>
        <taxon>Bacillota</taxon>
        <taxon>Clostridia</taxon>
        <taxon>Eubacteriales</taxon>
        <taxon>Clostridiaceae</taxon>
        <taxon>Clostridium</taxon>
    </lineage>
</organism>
<sequence>MSKTIRMIINGKKEVFHIGHDDGYGIIPDEETLCETLRERLNLTGTKLACGQGACGCCTVLMNDVAVPSCQILTAACDGADVVTIEGLHDPKTGELDPLQQAFIDKYAFQCGYCTPGIIMALKGLFINNPHPSREEIGEALSGNMCRCISQYHVFNAAELYMKQNA</sequence>
<dbReference type="Proteomes" id="UP001165422">
    <property type="component" value="Unassembled WGS sequence"/>
</dbReference>
<keyword evidence="1" id="KW-0001">2Fe-2S</keyword>
<protein>
    <submittedName>
        <fullName evidence="6">(2Fe-2S)-binding protein</fullName>
    </submittedName>
</protein>
<dbReference type="Gene3D" id="1.10.150.120">
    <property type="entry name" value="[2Fe-2S]-binding domain"/>
    <property type="match status" value="1"/>
</dbReference>
<keyword evidence="7" id="KW-1185">Reference proteome</keyword>
<keyword evidence="3" id="KW-0408">Iron</keyword>
<dbReference type="InterPro" id="IPR036010">
    <property type="entry name" value="2Fe-2S_ferredoxin-like_sf"/>
</dbReference>
<dbReference type="SUPFAM" id="SSF54292">
    <property type="entry name" value="2Fe-2S ferredoxin-like"/>
    <property type="match status" value="1"/>
</dbReference>
<dbReference type="InterPro" id="IPR001041">
    <property type="entry name" value="2Fe-2S_ferredoxin-type"/>
</dbReference>
<accession>A0ABS8N5T2</accession>
<reference evidence="6" key="1">
    <citation type="submission" date="2021-11" db="EMBL/GenBank/DDBJ databases">
        <authorList>
            <person name="Qingchun L."/>
            <person name="Dong Z."/>
            <person name="Zongwei Q."/>
            <person name="Jia Z."/>
            <person name="Duotao L."/>
        </authorList>
    </citation>
    <scope>NUCLEOTIDE SEQUENCE</scope>
    <source>
        <strain evidence="6">WLY-B-L2</strain>
    </source>
</reference>
<dbReference type="PANTHER" id="PTHR44379:SF8">
    <property type="entry name" value="XANTHINE DEHYDROGENASE IRON-SULFUR-BINDING SUBUNIT XDHC-RELATED"/>
    <property type="match status" value="1"/>
</dbReference>
<dbReference type="PANTHER" id="PTHR44379">
    <property type="entry name" value="OXIDOREDUCTASE WITH IRON-SULFUR SUBUNIT"/>
    <property type="match status" value="1"/>
</dbReference>
<dbReference type="Gene3D" id="3.10.20.30">
    <property type="match status" value="1"/>
</dbReference>
<feature type="domain" description="2Fe-2S ferredoxin-type" evidence="5">
    <location>
        <begin position="3"/>
        <end position="88"/>
    </location>
</feature>
<keyword evidence="2" id="KW-0479">Metal-binding</keyword>
<dbReference type="PROSITE" id="PS51085">
    <property type="entry name" value="2FE2S_FER_2"/>
    <property type="match status" value="1"/>
</dbReference>
<dbReference type="RefSeq" id="WP_150356469.1">
    <property type="nucleotide sequence ID" value="NZ_JAJJPB010000005.1"/>
</dbReference>
<dbReference type="Pfam" id="PF01799">
    <property type="entry name" value="Fer2_2"/>
    <property type="match status" value="1"/>
</dbReference>
<evidence type="ECO:0000313" key="6">
    <source>
        <dbReference type="EMBL" id="MCC9294425.1"/>
    </source>
</evidence>
<evidence type="ECO:0000256" key="2">
    <source>
        <dbReference type="ARBA" id="ARBA00022723"/>
    </source>
</evidence>